<dbReference type="InterPro" id="IPR029058">
    <property type="entry name" value="AB_hydrolase_fold"/>
</dbReference>
<evidence type="ECO:0000313" key="3">
    <source>
        <dbReference type="Proteomes" id="UP001501822"/>
    </source>
</evidence>
<comment type="caution">
    <text evidence="2">The sequence shown here is derived from an EMBL/GenBank/DDBJ whole genome shotgun (WGS) entry which is preliminary data.</text>
</comment>
<keyword evidence="3" id="KW-1185">Reference proteome</keyword>
<dbReference type="SUPFAM" id="SSF53474">
    <property type="entry name" value="alpha/beta-Hydrolases"/>
    <property type="match status" value="1"/>
</dbReference>
<dbReference type="InterPro" id="IPR050228">
    <property type="entry name" value="Carboxylesterase_BioH"/>
</dbReference>
<reference evidence="2 3" key="1">
    <citation type="journal article" date="2019" name="Int. J. Syst. Evol. Microbiol.">
        <title>The Global Catalogue of Microorganisms (GCM) 10K type strain sequencing project: providing services to taxonomists for standard genome sequencing and annotation.</title>
        <authorList>
            <consortium name="The Broad Institute Genomics Platform"/>
            <consortium name="The Broad Institute Genome Sequencing Center for Infectious Disease"/>
            <person name="Wu L."/>
            <person name="Ma J."/>
        </authorList>
    </citation>
    <scope>NUCLEOTIDE SEQUENCE [LARGE SCALE GENOMIC DNA]</scope>
    <source>
        <strain evidence="2 3">JCM 3146</strain>
    </source>
</reference>
<dbReference type="Gene3D" id="3.40.50.1820">
    <property type="entry name" value="alpha/beta hydrolase"/>
    <property type="match status" value="1"/>
</dbReference>
<feature type="domain" description="AB hydrolase-1" evidence="1">
    <location>
        <begin position="79"/>
        <end position="340"/>
    </location>
</feature>
<name>A0ABN0WBM9_9ACTN</name>
<dbReference type="RefSeq" id="WP_252808947.1">
    <property type="nucleotide sequence ID" value="NZ_BAAABM010000016.1"/>
</dbReference>
<evidence type="ECO:0000259" key="1">
    <source>
        <dbReference type="Pfam" id="PF12697"/>
    </source>
</evidence>
<dbReference type="EMBL" id="BAAABM010000016">
    <property type="protein sequence ID" value="GAA0331990.1"/>
    <property type="molecule type" value="Genomic_DNA"/>
</dbReference>
<dbReference type="InterPro" id="IPR000073">
    <property type="entry name" value="AB_hydrolase_1"/>
</dbReference>
<protein>
    <submittedName>
        <fullName evidence="2">Alpha/beta hydrolase</fullName>
    </submittedName>
</protein>
<dbReference type="Pfam" id="PF12697">
    <property type="entry name" value="Abhydrolase_6"/>
    <property type="match status" value="1"/>
</dbReference>
<gene>
    <name evidence="2" type="ORF">GCM10010151_22290</name>
</gene>
<keyword evidence="2" id="KW-0378">Hydrolase</keyword>
<dbReference type="Proteomes" id="UP001501822">
    <property type="component" value="Unassembled WGS sequence"/>
</dbReference>
<organism evidence="2 3">
    <name type="scientific">Actinoallomurus spadix</name>
    <dbReference type="NCBI Taxonomy" id="79912"/>
    <lineage>
        <taxon>Bacteria</taxon>
        <taxon>Bacillati</taxon>
        <taxon>Actinomycetota</taxon>
        <taxon>Actinomycetes</taxon>
        <taxon>Streptosporangiales</taxon>
        <taxon>Thermomonosporaceae</taxon>
        <taxon>Actinoallomurus</taxon>
    </lineage>
</organism>
<dbReference type="PANTHER" id="PTHR43194:SF2">
    <property type="entry name" value="PEROXISOMAL MEMBRANE PROTEIN LPX1"/>
    <property type="match status" value="1"/>
</dbReference>
<sequence>MNKKRIGLIGAAVGTAGAVGVGAVVAARRYAVGRARLTPDPDAGEPFGELRGRPLTVEASDGVPLHVEIDGPDDAPLTVVFCHGYCLNEDCWHFQRRDLGRDGDLRLVLWDQRSHGRSGRSDLTHATIDQCGADLFAVLEATVDPGTPVVLVGHSMGGMTIMALAESHPELFEDGRIAAVALINTSSGELAELSLGLPMAFGKVFKTALPRVTRSLGKRAELVERGRRAGADVAFMVTRRIAFGDKRVSPSVVDFVEQMIRSTPIDVIAEFYPTLAAHDKLAALEVIRGLPALVVVGDEDRLTPPAHGRLIAEILGDAELVELSEAGHVTMMEHPEVVTRALIRLIDRVRPVAEEEERSA</sequence>
<dbReference type="PANTHER" id="PTHR43194">
    <property type="entry name" value="HYDROLASE ALPHA/BETA FOLD FAMILY"/>
    <property type="match status" value="1"/>
</dbReference>
<dbReference type="GO" id="GO:0016787">
    <property type="term" value="F:hydrolase activity"/>
    <property type="evidence" value="ECO:0007669"/>
    <property type="project" value="UniProtKB-KW"/>
</dbReference>
<proteinExistence type="predicted"/>
<accession>A0ABN0WBM9</accession>
<evidence type="ECO:0000313" key="2">
    <source>
        <dbReference type="EMBL" id="GAA0331990.1"/>
    </source>
</evidence>